<evidence type="ECO:0000256" key="8">
    <source>
        <dbReference type="PROSITE-ProRule" id="PRU00042"/>
    </source>
</evidence>
<dbReference type="PROSITE" id="PS00028">
    <property type="entry name" value="ZINC_FINGER_C2H2_1"/>
    <property type="match status" value="1"/>
</dbReference>
<evidence type="ECO:0000313" key="12">
    <source>
        <dbReference type="RefSeq" id="XP_022924639.1"/>
    </source>
</evidence>
<keyword evidence="6" id="KW-0804">Transcription</keyword>
<dbReference type="AlphaFoldDB" id="A0A6J1E9R8"/>
<feature type="compositionally biased region" description="Gly residues" evidence="9">
    <location>
        <begin position="22"/>
        <end position="40"/>
    </location>
</feature>
<keyword evidence="4" id="KW-0862">Zinc</keyword>
<feature type="region of interest" description="Disordered" evidence="9">
    <location>
        <begin position="21"/>
        <end position="45"/>
    </location>
</feature>
<dbReference type="KEGG" id="cmos:111432071"/>
<dbReference type="Gene3D" id="3.30.160.60">
    <property type="entry name" value="Classic Zinc Finger"/>
    <property type="match status" value="1"/>
</dbReference>
<keyword evidence="2" id="KW-0479">Metal-binding</keyword>
<evidence type="ECO:0000256" key="2">
    <source>
        <dbReference type="ARBA" id="ARBA00022723"/>
    </source>
</evidence>
<evidence type="ECO:0000259" key="10">
    <source>
        <dbReference type="PROSITE" id="PS50157"/>
    </source>
</evidence>
<dbReference type="InterPro" id="IPR013087">
    <property type="entry name" value="Znf_C2H2_type"/>
</dbReference>
<name>A0A6J1E9R8_CUCMO</name>
<dbReference type="GO" id="GO:0005634">
    <property type="term" value="C:nucleus"/>
    <property type="evidence" value="ECO:0007669"/>
    <property type="project" value="UniProtKB-SubCell"/>
</dbReference>
<protein>
    <submittedName>
        <fullName evidence="12">Zinc finger protein 11-like</fullName>
    </submittedName>
</protein>
<keyword evidence="7" id="KW-0539">Nucleus</keyword>
<accession>A0A6J1E9R8</accession>
<gene>
    <name evidence="12" type="primary">LOC111432071</name>
</gene>
<evidence type="ECO:0000256" key="4">
    <source>
        <dbReference type="ARBA" id="ARBA00022833"/>
    </source>
</evidence>
<dbReference type="GO" id="GO:0008270">
    <property type="term" value="F:zinc ion binding"/>
    <property type="evidence" value="ECO:0007669"/>
    <property type="project" value="UniProtKB-KW"/>
</dbReference>
<dbReference type="PANTHER" id="PTHR45801:SF110">
    <property type="entry name" value="TRANSCRIPTIONAL REGULATOR SUPERMAN"/>
    <property type="match status" value="1"/>
</dbReference>
<evidence type="ECO:0000256" key="7">
    <source>
        <dbReference type="ARBA" id="ARBA00023242"/>
    </source>
</evidence>
<dbReference type="PROSITE" id="PS50157">
    <property type="entry name" value="ZINC_FINGER_C2H2_2"/>
    <property type="match status" value="1"/>
</dbReference>
<evidence type="ECO:0000256" key="5">
    <source>
        <dbReference type="ARBA" id="ARBA00023015"/>
    </source>
</evidence>
<dbReference type="PANTHER" id="PTHR45801">
    <property type="entry name" value="OS07G0101800 PROTEIN"/>
    <property type="match status" value="1"/>
</dbReference>
<evidence type="ECO:0000256" key="3">
    <source>
        <dbReference type="ARBA" id="ARBA00022771"/>
    </source>
</evidence>
<dbReference type="InterPro" id="IPR036236">
    <property type="entry name" value="Znf_C2H2_sf"/>
</dbReference>
<dbReference type="Pfam" id="PF13912">
    <property type="entry name" value="zf-C2H2_6"/>
    <property type="match status" value="1"/>
</dbReference>
<keyword evidence="11" id="KW-1185">Reference proteome</keyword>
<reference evidence="12" key="1">
    <citation type="submission" date="2025-08" db="UniProtKB">
        <authorList>
            <consortium name="RefSeq"/>
        </authorList>
    </citation>
    <scope>IDENTIFICATION</scope>
    <source>
        <tissue evidence="12">Young leaves</tissue>
    </source>
</reference>
<feature type="domain" description="C2H2-type" evidence="10">
    <location>
        <begin position="71"/>
        <end position="98"/>
    </location>
</feature>
<organism evidence="11 12">
    <name type="scientific">Cucurbita moschata</name>
    <name type="common">Winter crookneck squash</name>
    <name type="synonym">Cucurbita pepo var. moschata</name>
    <dbReference type="NCBI Taxonomy" id="3662"/>
    <lineage>
        <taxon>Eukaryota</taxon>
        <taxon>Viridiplantae</taxon>
        <taxon>Streptophyta</taxon>
        <taxon>Embryophyta</taxon>
        <taxon>Tracheophyta</taxon>
        <taxon>Spermatophyta</taxon>
        <taxon>Magnoliopsida</taxon>
        <taxon>eudicotyledons</taxon>
        <taxon>Gunneridae</taxon>
        <taxon>Pentapetalae</taxon>
        <taxon>rosids</taxon>
        <taxon>fabids</taxon>
        <taxon>Cucurbitales</taxon>
        <taxon>Cucurbitaceae</taxon>
        <taxon>Cucurbiteae</taxon>
        <taxon>Cucurbita</taxon>
    </lineage>
</organism>
<proteinExistence type="predicted"/>
<evidence type="ECO:0000256" key="9">
    <source>
        <dbReference type="SAM" id="MobiDB-lite"/>
    </source>
</evidence>
<sequence length="178" mass="19400">MERNCLRTACRTSLTTMNTTISGGGAPAAAGGGGGGGPNGAGKSQRNKVCRAAAAAEEDFINGISWPPRSYTCNFCKREFRSAQALGGHMNVHRRDRALLYSPPADHTHFTNLNLNLHHNPFPNRPFKALEIAKPNRNKPHKFIGLDIEINTTNNTATLITESKKKDIDLELRLGYST</sequence>
<dbReference type="SMART" id="SM00355">
    <property type="entry name" value="ZnF_C2H2"/>
    <property type="match status" value="1"/>
</dbReference>
<keyword evidence="5" id="KW-0805">Transcription regulation</keyword>
<keyword evidence="3 8" id="KW-0863">Zinc-finger</keyword>
<dbReference type="InterPro" id="IPR052426">
    <property type="entry name" value="Plant_dev_regulator"/>
</dbReference>
<evidence type="ECO:0000256" key="6">
    <source>
        <dbReference type="ARBA" id="ARBA00023163"/>
    </source>
</evidence>
<evidence type="ECO:0000256" key="1">
    <source>
        <dbReference type="ARBA" id="ARBA00004123"/>
    </source>
</evidence>
<comment type="subcellular location">
    <subcellularLocation>
        <location evidence="1">Nucleus</location>
    </subcellularLocation>
</comment>
<dbReference type="Proteomes" id="UP000504609">
    <property type="component" value="Unplaced"/>
</dbReference>
<dbReference type="GeneID" id="111432071"/>
<dbReference type="RefSeq" id="XP_022924639.1">
    <property type="nucleotide sequence ID" value="XM_023068871.1"/>
</dbReference>
<dbReference type="SUPFAM" id="SSF57667">
    <property type="entry name" value="beta-beta-alpha zinc fingers"/>
    <property type="match status" value="1"/>
</dbReference>
<evidence type="ECO:0000313" key="11">
    <source>
        <dbReference type="Proteomes" id="UP000504609"/>
    </source>
</evidence>